<dbReference type="AlphaFoldDB" id="A0A4Y4WQ55"/>
<dbReference type="NCBIfam" id="TIGR00749">
    <property type="entry name" value="glk"/>
    <property type="match status" value="1"/>
</dbReference>
<dbReference type="Proteomes" id="UP000319468">
    <property type="component" value="Unassembled WGS sequence"/>
</dbReference>
<dbReference type="Pfam" id="PF02685">
    <property type="entry name" value="Glucokinase"/>
    <property type="match status" value="1"/>
</dbReference>
<protein>
    <submittedName>
        <fullName evidence="4">Glucokinase</fullName>
    </submittedName>
</protein>
<evidence type="ECO:0000256" key="2">
    <source>
        <dbReference type="ARBA" id="ARBA00022777"/>
    </source>
</evidence>
<feature type="non-terminal residue" evidence="4">
    <location>
        <position position="281"/>
    </location>
</feature>
<comment type="caution">
    <text evidence="4">The sequence shown here is derived from an EMBL/GenBank/DDBJ whole genome shotgun (WGS) entry which is preliminary data.</text>
</comment>
<dbReference type="GO" id="GO:0004340">
    <property type="term" value="F:glucokinase activity"/>
    <property type="evidence" value="ECO:0007669"/>
    <property type="project" value="InterPro"/>
</dbReference>
<accession>A0A4Y4WQ55</accession>
<organism evidence="4 5">
    <name type="scientific">Helicobacter pylori</name>
    <name type="common">Campylobacter pylori</name>
    <dbReference type="NCBI Taxonomy" id="210"/>
    <lineage>
        <taxon>Bacteria</taxon>
        <taxon>Pseudomonadati</taxon>
        <taxon>Campylobacterota</taxon>
        <taxon>Epsilonproteobacteria</taxon>
        <taxon>Campylobacterales</taxon>
        <taxon>Helicobacteraceae</taxon>
        <taxon>Helicobacter</taxon>
    </lineage>
</organism>
<dbReference type="NCBIfam" id="NF001416">
    <property type="entry name" value="PRK00292.1-3"/>
    <property type="match status" value="1"/>
</dbReference>
<sequence>MPKTETYPRLLADIGGTNARFGLEVAPRQIECVEVLPCEDFESLSDAVRFYLSKCKESLKLCPIYGSFAVATPIMGDFVQMTNNHWTFSIETTRQCLNLKKLLVINDFVAQAYAISAMQENDLAQIGGIKCEINAPKAILGPGTGLGVSTLIQNSDGSLKVLPGEGGHVSFAPFDDLEILVWQYARSKFNHVSAERFLSGSGLVLIYEALSKRKGLEKVAKLSKAELTPQIISERALNGDYPICRLTLDTFCSMLGTLAADVALTLGARGGVYLCGGIIPR</sequence>
<dbReference type="GO" id="GO:0005536">
    <property type="term" value="F:D-glucose binding"/>
    <property type="evidence" value="ECO:0007669"/>
    <property type="project" value="InterPro"/>
</dbReference>
<dbReference type="RefSeq" id="WP_078300055.1">
    <property type="nucleotide sequence ID" value="NZ_MUPM01000270.1"/>
</dbReference>
<dbReference type="GO" id="GO:0005829">
    <property type="term" value="C:cytosol"/>
    <property type="evidence" value="ECO:0007669"/>
    <property type="project" value="TreeGrafter"/>
</dbReference>
<reference evidence="4 5" key="1">
    <citation type="journal article" date="2017" name="Front. Cell. Infect. Microbiol.">
        <title>Whole Genome Sequence and Phylogenetic Analysis Show Helicobacter pylori Strains from Latin America Have Followed a Unique Evolution Pathway.</title>
        <authorList>
            <person name="Munoz-Ramirez Z.Y."/>
            <person name="Mendez-Tenorio A."/>
            <person name="Kato I."/>
            <person name="Bravo M.M."/>
            <person name="Rizzato C."/>
            <person name="Thorell K."/>
            <person name="Torres R.C."/>
            <person name="Aviles-Jimenez F."/>
            <person name="Camorlinga M."/>
            <person name="Canzian F."/>
            <person name="Torres J."/>
        </authorList>
    </citation>
    <scope>NUCLEOTIDE SEQUENCE [LARGE SCALE GENOMIC DNA]</scope>
    <source>
        <strain evidence="4 5">CM22347</strain>
    </source>
</reference>
<dbReference type="PANTHER" id="PTHR47690">
    <property type="entry name" value="GLUCOKINASE"/>
    <property type="match status" value="1"/>
</dbReference>
<dbReference type="Gene3D" id="3.40.367.20">
    <property type="match status" value="1"/>
</dbReference>
<evidence type="ECO:0000256" key="1">
    <source>
        <dbReference type="ARBA" id="ARBA00022679"/>
    </source>
</evidence>
<dbReference type="PANTHER" id="PTHR47690:SF1">
    <property type="entry name" value="GLUCOKINASE"/>
    <property type="match status" value="1"/>
</dbReference>
<keyword evidence="2 4" id="KW-0418">Kinase</keyword>
<gene>
    <name evidence="4" type="ORF">B0X69_08875</name>
</gene>
<comment type="similarity">
    <text evidence="3">Belongs to the bacterial glucokinase family.</text>
</comment>
<dbReference type="SUPFAM" id="SSF53067">
    <property type="entry name" value="Actin-like ATPase domain"/>
    <property type="match status" value="1"/>
</dbReference>
<name>A0A4Y4WQ55_HELPX</name>
<dbReference type="EMBL" id="MUPM01000270">
    <property type="protein sequence ID" value="OOQ29969.1"/>
    <property type="molecule type" value="Genomic_DNA"/>
</dbReference>
<dbReference type="GO" id="GO:0006096">
    <property type="term" value="P:glycolytic process"/>
    <property type="evidence" value="ECO:0007669"/>
    <property type="project" value="InterPro"/>
</dbReference>
<dbReference type="InterPro" id="IPR050201">
    <property type="entry name" value="Bacterial_glucokinase"/>
</dbReference>
<dbReference type="Gene3D" id="3.30.420.40">
    <property type="match status" value="1"/>
</dbReference>
<dbReference type="InterPro" id="IPR003836">
    <property type="entry name" value="Glucokinase"/>
</dbReference>
<evidence type="ECO:0000313" key="4">
    <source>
        <dbReference type="EMBL" id="OOQ29969.1"/>
    </source>
</evidence>
<evidence type="ECO:0000313" key="5">
    <source>
        <dbReference type="Proteomes" id="UP000319468"/>
    </source>
</evidence>
<evidence type="ECO:0000256" key="3">
    <source>
        <dbReference type="RuleBase" id="RU004046"/>
    </source>
</evidence>
<proteinExistence type="inferred from homology"/>
<keyword evidence="1" id="KW-0808">Transferase</keyword>
<dbReference type="CDD" id="cd24008">
    <property type="entry name" value="ASKHA_NBD_GLK"/>
    <property type="match status" value="1"/>
</dbReference>
<dbReference type="GO" id="GO:0005524">
    <property type="term" value="F:ATP binding"/>
    <property type="evidence" value="ECO:0007669"/>
    <property type="project" value="InterPro"/>
</dbReference>
<dbReference type="InterPro" id="IPR043129">
    <property type="entry name" value="ATPase_NBD"/>
</dbReference>